<dbReference type="Proteomes" id="UP000005384">
    <property type="component" value="Unassembled WGS sequence"/>
</dbReference>
<keyword evidence="2" id="KW-0812">Transmembrane</keyword>
<keyword evidence="2" id="KW-1133">Transmembrane helix</keyword>
<evidence type="ECO:0000313" key="4">
    <source>
        <dbReference type="Proteomes" id="UP000005384"/>
    </source>
</evidence>
<protein>
    <submittedName>
        <fullName evidence="3">Uncharacterized protein</fullName>
    </submittedName>
</protein>
<dbReference type="RefSeq" id="WP_006779320.1">
    <property type="nucleotide sequence ID" value="NZ_CP040506.1"/>
</dbReference>
<keyword evidence="4" id="KW-1185">Reference proteome</keyword>
<feature type="compositionally biased region" description="Basic residues" evidence="1">
    <location>
        <begin position="29"/>
        <end position="44"/>
    </location>
</feature>
<proteinExistence type="predicted"/>
<dbReference type="PATRIC" id="fig|742737.3.peg.1347"/>
<organism evidence="3 4">
    <name type="scientific">Hungatella hathewayi WAL-18680</name>
    <dbReference type="NCBI Taxonomy" id="742737"/>
    <lineage>
        <taxon>Bacteria</taxon>
        <taxon>Bacillati</taxon>
        <taxon>Bacillota</taxon>
        <taxon>Clostridia</taxon>
        <taxon>Lachnospirales</taxon>
        <taxon>Lachnospiraceae</taxon>
        <taxon>Hungatella</taxon>
    </lineage>
</organism>
<feature type="compositionally biased region" description="Basic residues" evidence="1">
    <location>
        <begin position="1"/>
        <end position="11"/>
    </location>
</feature>
<dbReference type="AlphaFoldDB" id="G5ICM6"/>
<evidence type="ECO:0000256" key="2">
    <source>
        <dbReference type="SAM" id="Phobius"/>
    </source>
</evidence>
<name>G5ICM6_9FIRM</name>
<gene>
    <name evidence="3" type="ORF">HMPREF9473_01336</name>
</gene>
<evidence type="ECO:0000256" key="1">
    <source>
        <dbReference type="SAM" id="MobiDB-lite"/>
    </source>
</evidence>
<sequence>MEKSRKKHGAWKGREEPKQQEPVQQEHRQKGRNRRERKSRRKRSNQVLAASVIAAAVLLGMAAWISAYGFPAPIQAQIDIQPDADAKSGTLYAGERHAVDIGDFWMIVNQLPTVEEGNRECRIEYENPAENHYSARISLYLKEDGKLLGNTKRVDPGNYVETIRLKQELKPGEYPVTVRVELFEEKTPVSELSLEITLRVVSQNQSAMK</sequence>
<dbReference type="OrthoDB" id="2166499at2"/>
<accession>G5ICM6</accession>
<feature type="transmembrane region" description="Helical" evidence="2">
    <location>
        <begin position="47"/>
        <end position="70"/>
    </location>
</feature>
<dbReference type="HOGENOM" id="CLU_094165_0_0_9"/>
<feature type="region of interest" description="Disordered" evidence="1">
    <location>
        <begin position="1"/>
        <end position="44"/>
    </location>
</feature>
<reference evidence="3 4" key="1">
    <citation type="submission" date="2011-08" db="EMBL/GenBank/DDBJ databases">
        <title>The Genome Sequence of Clostridium hathewayi WAL-18680.</title>
        <authorList>
            <consortium name="The Broad Institute Genome Sequencing Platform"/>
            <person name="Earl A."/>
            <person name="Ward D."/>
            <person name="Feldgarden M."/>
            <person name="Gevers D."/>
            <person name="Finegold S.M."/>
            <person name="Summanen P.H."/>
            <person name="Molitoris D.R."/>
            <person name="Song M."/>
            <person name="Daigneault M."/>
            <person name="Allen-Vercoe E."/>
            <person name="Young S.K."/>
            <person name="Zeng Q."/>
            <person name="Gargeya S."/>
            <person name="Fitzgerald M."/>
            <person name="Haas B."/>
            <person name="Abouelleil A."/>
            <person name="Alvarado L."/>
            <person name="Arachchi H.M."/>
            <person name="Berlin A."/>
            <person name="Brown A."/>
            <person name="Chapman S.B."/>
            <person name="Chen Z."/>
            <person name="Dunbar C."/>
            <person name="Freedman E."/>
            <person name="Gearin G."/>
            <person name="Gellesch M."/>
            <person name="Goldberg J."/>
            <person name="Griggs A."/>
            <person name="Gujja S."/>
            <person name="Heiman D."/>
            <person name="Howarth C."/>
            <person name="Larson L."/>
            <person name="Lui A."/>
            <person name="MacDonald P.J.P."/>
            <person name="Montmayeur A."/>
            <person name="Murphy C."/>
            <person name="Neiman D."/>
            <person name="Pearson M."/>
            <person name="Priest M."/>
            <person name="Roberts A."/>
            <person name="Saif S."/>
            <person name="Shea T."/>
            <person name="Shenoy N."/>
            <person name="Sisk P."/>
            <person name="Stolte C."/>
            <person name="Sykes S."/>
            <person name="Wortman J."/>
            <person name="Nusbaum C."/>
            <person name="Birren B."/>
        </authorList>
    </citation>
    <scope>NUCLEOTIDE SEQUENCE [LARGE SCALE GENOMIC DNA]</scope>
    <source>
        <strain evidence="3 4">WAL-18680</strain>
    </source>
</reference>
<keyword evidence="2" id="KW-0472">Membrane</keyword>
<dbReference type="EMBL" id="ADLN01000012">
    <property type="protein sequence ID" value="EHI60772.1"/>
    <property type="molecule type" value="Genomic_DNA"/>
</dbReference>
<comment type="caution">
    <text evidence="3">The sequence shown here is derived from an EMBL/GenBank/DDBJ whole genome shotgun (WGS) entry which is preliminary data.</text>
</comment>
<evidence type="ECO:0000313" key="3">
    <source>
        <dbReference type="EMBL" id="EHI60772.1"/>
    </source>
</evidence>
<feature type="compositionally biased region" description="Basic and acidic residues" evidence="1">
    <location>
        <begin position="12"/>
        <end position="28"/>
    </location>
</feature>